<comment type="caution">
    <text evidence="2">The sequence shown here is derived from an EMBL/GenBank/DDBJ whole genome shotgun (WGS) entry which is preliminary data.</text>
</comment>
<sequence length="61" mass="7167">MFGQQIILNKLSLIISTTFLAGIIASAILEKRGDEKRRDFEHGWEQCEFSPISCMLRRRRR</sequence>
<gene>
    <name evidence="2" type="ORF">MENT_LOCUS17536</name>
</gene>
<keyword evidence="1" id="KW-0812">Transmembrane</keyword>
<evidence type="ECO:0000313" key="3">
    <source>
        <dbReference type="Proteomes" id="UP000580250"/>
    </source>
</evidence>
<reference evidence="2 3" key="1">
    <citation type="submission" date="2020-08" db="EMBL/GenBank/DDBJ databases">
        <authorList>
            <person name="Koutsovoulos G."/>
            <person name="Danchin GJ E."/>
        </authorList>
    </citation>
    <scope>NUCLEOTIDE SEQUENCE [LARGE SCALE GENOMIC DNA]</scope>
</reference>
<dbReference type="Proteomes" id="UP000580250">
    <property type="component" value="Unassembled WGS sequence"/>
</dbReference>
<dbReference type="EMBL" id="CAJEWN010000114">
    <property type="protein sequence ID" value="CAD2166012.1"/>
    <property type="molecule type" value="Genomic_DNA"/>
</dbReference>
<accession>A0A6V7UUU6</accession>
<feature type="transmembrane region" description="Helical" evidence="1">
    <location>
        <begin position="6"/>
        <end position="29"/>
    </location>
</feature>
<keyword evidence="1" id="KW-0472">Membrane</keyword>
<proteinExistence type="predicted"/>
<name>A0A6V7UUU6_MELEN</name>
<evidence type="ECO:0000256" key="1">
    <source>
        <dbReference type="SAM" id="Phobius"/>
    </source>
</evidence>
<organism evidence="2 3">
    <name type="scientific">Meloidogyne enterolobii</name>
    <name type="common">Root-knot nematode worm</name>
    <name type="synonym">Meloidogyne mayaguensis</name>
    <dbReference type="NCBI Taxonomy" id="390850"/>
    <lineage>
        <taxon>Eukaryota</taxon>
        <taxon>Metazoa</taxon>
        <taxon>Ecdysozoa</taxon>
        <taxon>Nematoda</taxon>
        <taxon>Chromadorea</taxon>
        <taxon>Rhabditida</taxon>
        <taxon>Tylenchina</taxon>
        <taxon>Tylenchomorpha</taxon>
        <taxon>Tylenchoidea</taxon>
        <taxon>Meloidogynidae</taxon>
        <taxon>Meloidogyninae</taxon>
        <taxon>Meloidogyne</taxon>
    </lineage>
</organism>
<keyword evidence="1" id="KW-1133">Transmembrane helix</keyword>
<evidence type="ECO:0000313" key="2">
    <source>
        <dbReference type="EMBL" id="CAD2166012.1"/>
    </source>
</evidence>
<protein>
    <submittedName>
        <fullName evidence="2">Uncharacterized protein</fullName>
    </submittedName>
</protein>
<dbReference type="AlphaFoldDB" id="A0A6V7UUU6"/>